<keyword evidence="9" id="KW-1185">Reference proteome</keyword>
<dbReference type="Pfam" id="PF01522">
    <property type="entry name" value="Polysacc_deac_1"/>
    <property type="match status" value="1"/>
</dbReference>
<gene>
    <name evidence="8" type="ORF">K1J50_17905</name>
</gene>
<comment type="similarity">
    <text evidence="2">Belongs to the polysaccharide deacetylase family.</text>
</comment>
<evidence type="ECO:0000256" key="4">
    <source>
        <dbReference type="ARBA" id="ARBA00022729"/>
    </source>
</evidence>
<evidence type="ECO:0000256" key="6">
    <source>
        <dbReference type="SAM" id="MobiDB-lite"/>
    </source>
</evidence>
<dbReference type="PANTHER" id="PTHR34216">
    <property type="match status" value="1"/>
</dbReference>
<evidence type="ECO:0000256" key="5">
    <source>
        <dbReference type="ARBA" id="ARBA00032976"/>
    </source>
</evidence>
<evidence type="ECO:0000256" key="2">
    <source>
        <dbReference type="ARBA" id="ARBA00010973"/>
    </source>
</evidence>
<dbReference type="InterPro" id="IPR011330">
    <property type="entry name" value="Glyco_hydro/deAcase_b/a-brl"/>
</dbReference>
<evidence type="ECO:0000256" key="3">
    <source>
        <dbReference type="ARBA" id="ARBA00020071"/>
    </source>
</evidence>
<dbReference type="InterPro" id="IPR051398">
    <property type="entry name" value="Polysacch_Deacetylase"/>
</dbReference>
<comment type="function">
    <text evidence="1">Is involved in generating a small heat-stable compound (Nod), an acylated oligomer of N-acetylglucosamine, that stimulates mitosis in various plant protoplasts.</text>
</comment>
<feature type="domain" description="NodB homology" evidence="7">
    <location>
        <begin position="30"/>
        <end position="150"/>
    </location>
</feature>
<keyword evidence="4" id="KW-0732">Signal</keyword>
<dbReference type="InterPro" id="IPR002509">
    <property type="entry name" value="NODB_dom"/>
</dbReference>
<dbReference type="Proteomes" id="UP001519924">
    <property type="component" value="Unassembled WGS sequence"/>
</dbReference>
<evidence type="ECO:0000313" key="9">
    <source>
        <dbReference type="Proteomes" id="UP001519924"/>
    </source>
</evidence>
<evidence type="ECO:0000313" key="8">
    <source>
        <dbReference type="EMBL" id="MBW8271354.1"/>
    </source>
</evidence>
<name>A0ABS7F7C6_9PROT</name>
<feature type="region of interest" description="Disordered" evidence="6">
    <location>
        <begin position="248"/>
        <end position="268"/>
    </location>
</feature>
<proteinExistence type="inferred from homology"/>
<reference evidence="8 9" key="1">
    <citation type="submission" date="2021-08" db="EMBL/GenBank/DDBJ databases">
        <title>Caldovatus sediminis gen. nov., sp. nov., a moderately thermophilic bacterium isolated from a hot spring.</title>
        <authorList>
            <person name="Hu C.-J."/>
            <person name="Li W.-J."/>
            <person name="Xian W.-D."/>
        </authorList>
    </citation>
    <scope>NUCLEOTIDE SEQUENCE [LARGE SCALE GENOMIC DNA]</scope>
    <source>
        <strain evidence="8 9">SYSU G05006</strain>
    </source>
</reference>
<sequence>MQLSLRDRIARKLSDALAPRILVAGAWAERPRGVLSVSFDDFPKTAWEVGGPVLDALGVRATYYVSGALCGRSWNGVQQYDEDDLVAAFGAGHEIACHTYDHLSAARNPTAEYLASIARNGRFLRERLPGWVGHSFSYPWGAAPLRARHAVSPLFGSCRSTIRGLNGSRLDRSLLRAVGLERCRGRGADIPGLIAAAAGRRAWLILYTHDVRERPSDYGCTPAELEDAVRRALAAGLEVRPVASVLPGPRAAATAPLPSAGRGDGQGP</sequence>
<comment type="caution">
    <text evidence="8">The sequence shown here is derived from an EMBL/GenBank/DDBJ whole genome shotgun (WGS) entry which is preliminary data.</text>
</comment>
<evidence type="ECO:0000256" key="1">
    <source>
        <dbReference type="ARBA" id="ARBA00003236"/>
    </source>
</evidence>
<dbReference type="PANTHER" id="PTHR34216:SF11">
    <property type="entry name" value="CHITOOLIGOSACCHARIDE DEACETYLASE"/>
    <property type="match status" value="1"/>
</dbReference>
<evidence type="ECO:0000259" key="7">
    <source>
        <dbReference type="Pfam" id="PF01522"/>
    </source>
</evidence>
<dbReference type="SUPFAM" id="SSF88713">
    <property type="entry name" value="Glycoside hydrolase/deacetylase"/>
    <property type="match status" value="1"/>
</dbReference>
<dbReference type="Gene3D" id="3.20.20.370">
    <property type="entry name" value="Glycoside hydrolase/deacetylase"/>
    <property type="match status" value="1"/>
</dbReference>
<dbReference type="RefSeq" id="WP_220119121.1">
    <property type="nucleotide sequence ID" value="NZ_JAHZUY010000091.1"/>
</dbReference>
<organism evidence="8 9">
    <name type="scientific">Caldovatus aquaticus</name>
    <dbReference type="NCBI Taxonomy" id="2865671"/>
    <lineage>
        <taxon>Bacteria</taxon>
        <taxon>Pseudomonadati</taxon>
        <taxon>Pseudomonadota</taxon>
        <taxon>Alphaproteobacteria</taxon>
        <taxon>Acetobacterales</taxon>
        <taxon>Roseomonadaceae</taxon>
        <taxon>Caldovatus</taxon>
    </lineage>
</organism>
<accession>A0ABS7F7C6</accession>
<protein>
    <recommendedName>
        <fullName evidence="3">Chitooligosaccharide deacetylase</fullName>
    </recommendedName>
    <alternativeName>
        <fullName evidence="5">Nodulation protein B</fullName>
    </alternativeName>
</protein>
<dbReference type="EMBL" id="JAHZUY010000091">
    <property type="protein sequence ID" value="MBW8271354.1"/>
    <property type="molecule type" value="Genomic_DNA"/>
</dbReference>